<keyword evidence="4 5" id="KW-0472">Membrane</keyword>
<dbReference type="RefSeq" id="WP_319807882.1">
    <property type="nucleotide sequence ID" value="NZ_CP107052.1"/>
</dbReference>
<evidence type="ECO:0000256" key="5">
    <source>
        <dbReference type="SAM" id="Phobius"/>
    </source>
</evidence>
<organism evidence="6 7">
    <name type="scientific">Candidatus Kirkpatrickella diaphorinae</name>
    <dbReference type="NCBI Taxonomy" id="2984322"/>
    <lineage>
        <taxon>Bacteria</taxon>
        <taxon>Pseudomonadati</taxon>
        <taxon>Pseudomonadota</taxon>
        <taxon>Alphaproteobacteria</taxon>
        <taxon>Acetobacterales</taxon>
        <taxon>Acetobacteraceae</taxon>
        <taxon>Candidatus Kirkpatrickella</taxon>
    </lineage>
</organism>
<feature type="transmembrane region" description="Helical" evidence="5">
    <location>
        <begin position="6"/>
        <end position="29"/>
    </location>
</feature>
<evidence type="ECO:0000256" key="4">
    <source>
        <dbReference type="ARBA" id="ARBA00023136"/>
    </source>
</evidence>
<keyword evidence="2 5" id="KW-0812">Transmembrane</keyword>
<keyword evidence="7" id="KW-1185">Reference proteome</keyword>
<feature type="transmembrane region" description="Helical" evidence="5">
    <location>
        <begin position="41"/>
        <end position="63"/>
    </location>
</feature>
<evidence type="ECO:0000256" key="1">
    <source>
        <dbReference type="ARBA" id="ARBA00022475"/>
    </source>
</evidence>
<dbReference type="Pfam" id="PF07869">
    <property type="entry name" value="DUF1656"/>
    <property type="match status" value="1"/>
</dbReference>
<accession>A0ABY6GL91</accession>
<proteinExistence type="predicted"/>
<evidence type="ECO:0000256" key="3">
    <source>
        <dbReference type="ARBA" id="ARBA00022989"/>
    </source>
</evidence>
<dbReference type="EMBL" id="CP107052">
    <property type="protein sequence ID" value="UYH52301.1"/>
    <property type="molecule type" value="Genomic_DNA"/>
</dbReference>
<gene>
    <name evidence="6" type="ORF">N5W20_09205</name>
</gene>
<evidence type="ECO:0000256" key="2">
    <source>
        <dbReference type="ARBA" id="ARBA00022692"/>
    </source>
</evidence>
<name>A0ABY6GL91_9PROT</name>
<evidence type="ECO:0000313" key="7">
    <source>
        <dbReference type="Proteomes" id="UP001163831"/>
    </source>
</evidence>
<keyword evidence="3 5" id="KW-1133">Transmembrane helix</keyword>
<dbReference type="Proteomes" id="UP001163831">
    <property type="component" value="Chromosome"/>
</dbReference>
<keyword evidence="1" id="KW-1003">Cell membrane</keyword>
<sequence length="64" mass="7523">MLAEFNLFGVLIAPIAIYALFAIPLTLMLRFILWRVGAMSWFWHWPLFQIALYICVLCLMVVYV</sequence>
<protein>
    <submittedName>
        <fullName evidence="6">DUF1656 domain-containing protein</fullName>
    </submittedName>
</protein>
<dbReference type="InterPro" id="IPR012451">
    <property type="entry name" value="DUF1656"/>
</dbReference>
<evidence type="ECO:0000313" key="6">
    <source>
        <dbReference type="EMBL" id="UYH52301.1"/>
    </source>
</evidence>
<reference evidence="6" key="1">
    <citation type="submission" date="2022-10" db="EMBL/GenBank/DDBJ databases">
        <title>Candidatus Kirkpatrella diaphorinas gen. nov., sp. nov., an uncultured endosymbiont identified in a population of Diaphorina citri from Hawaii.</title>
        <authorList>
            <person name="Henry E.M."/>
            <person name="Carlson C.R."/>
            <person name="Kuo Y.-W."/>
        </authorList>
    </citation>
    <scope>NUCLEOTIDE SEQUENCE</scope>
    <source>
        <strain evidence="6">CADCRV1</strain>
    </source>
</reference>